<evidence type="ECO:0000313" key="3">
    <source>
        <dbReference type="Proteomes" id="UP000010121"/>
    </source>
</evidence>
<proteinExistence type="predicted"/>
<evidence type="ECO:0000313" key="2">
    <source>
        <dbReference type="EMBL" id="EEW26327.1"/>
    </source>
</evidence>
<dbReference type="AlphaFoldDB" id="C8RXS9"/>
<dbReference type="OrthoDB" id="163768at2"/>
<dbReference type="Proteomes" id="UP000010121">
    <property type="component" value="Unassembled WGS sequence"/>
</dbReference>
<keyword evidence="3" id="KW-1185">Reference proteome</keyword>
<dbReference type="Pfam" id="PF16976">
    <property type="entry name" value="RcpC"/>
    <property type="match status" value="1"/>
</dbReference>
<evidence type="ECO:0000259" key="1">
    <source>
        <dbReference type="SMART" id="SM00858"/>
    </source>
</evidence>
<dbReference type="NCBIfam" id="TIGR03177">
    <property type="entry name" value="pilus_cpaB"/>
    <property type="match status" value="1"/>
</dbReference>
<feature type="domain" description="SAF" evidence="1">
    <location>
        <begin position="48"/>
        <end position="116"/>
    </location>
</feature>
<gene>
    <name evidence="2" type="ORF">Rsw2DRAFT_0607</name>
</gene>
<dbReference type="InterPro" id="IPR031571">
    <property type="entry name" value="RcpC_dom"/>
</dbReference>
<comment type="caution">
    <text evidence="2">The sequence shown here is derived from an EMBL/GenBank/DDBJ whole genome shotgun (WGS) entry which is preliminary data.</text>
</comment>
<dbReference type="InterPro" id="IPR017592">
    <property type="entry name" value="Pilus_assmbl_Flp-typ_CpaB"/>
</dbReference>
<dbReference type="STRING" id="371731.Rsw2DRAFT_0607"/>
<name>C8RXS9_9RHOB</name>
<organism evidence="2 3">
    <name type="scientific">Rhodobacter ferrooxidans</name>
    <dbReference type="NCBI Taxonomy" id="371731"/>
    <lineage>
        <taxon>Bacteria</taxon>
        <taxon>Pseudomonadati</taxon>
        <taxon>Pseudomonadota</taxon>
        <taxon>Alphaproteobacteria</taxon>
        <taxon>Rhodobacterales</taxon>
        <taxon>Rhodobacter group</taxon>
        <taxon>Rhodobacter</taxon>
    </lineage>
</organism>
<sequence length="284" mass="29998">MRMVFGLVLVVGLALAGFAVYMAQGFISQTQAELAQERAARAKAGPLVEVYVVNKPLNYGDPLTKEDVQKIYWPQNALPETIFTDEALLFPANAVGQRFVLRQMEKFEPLLAVKVTEPGQDAGLTARLAKGMRAFAIKVDATSGVSGFLHPGDNVDVYWTGTANDAGVGGEMTRLIESTIKIIAVDQMANDDRSGSAVVAATVTVEASPEEVARLAQAQATGKLALSLVGANDASVAGLVEVDSRSLLGIEQQAAAEVPVAERVCSVKTRKGADVVDIPIPCTN</sequence>
<reference evidence="2 3" key="1">
    <citation type="submission" date="2009-08" db="EMBL/GenBank/DDBJ databases">
        <title>The draft genome of Rhodobacter sp. SW2.</title>
        <authorList>
            <consortium name="US DOE Joint Genome Institute (JGI-PGF)"/>
            <person name="Lucas S."/>
            <person name="Copeland A."/>
            <person name="Lapidus A."/>
            <person name="Glavina del Rio T."/>
            <person name="Tice H."/>
            <person name="Bruce D."/>
            <person name="Goodwin L."/>
            <person name="Pitluck S."/>
            <person name="Larimer F."/>
            <person name="Land M.L."/>
            <person name="Hauser L."/>
            <person name="Emerson D."/>
        </authorList>
    </citation>
    <scope>NUCLEOTIDE SEQUENCE [LARGE SCALE GENOMIC DNA]</scope>
    <source>
        <strain evidence="2 3">SW2</strain>
    </source>
</reference>
<protein>
    <submittedName>
        <fullName evidence="2">Flp pilus assembly protein CpaB</fullName>
    </submittedName>
</protein>
<dbReference type="CDD" id="cd11614">
    <property type="entry name" value="SAF_CpaB_FlgA_like"/>
    <property type="match status" value="1"/>
</dbReference>
<accession>C8RXS9</accession>
<dbReference type="Pfam" id="PF08666">
    <property type="entry name" value="SAF"/>
    <property type="match status" value="1"/>
</dbReference>
<dbReference type="EMBL" id="ACYY01000003">
    <property type="protein sequence ID" value="EEW26327.1"/>
    <property type="molecule type" value="Genomic_DNA"/>
</dbReference>
<dbReference type="RefSeq" id="WP_008027936.1">
    <property type="nucleotide sequence ID" value="NZ_ACYY01000003.1"/>
</dbReference>
<dbReference type="InterPro" id="IPR013974">
    <property type="entry name" value="SAF"/>
</dbReference>
<dbReference type="eggNOG" id="COG3745">
    <property type="taxonomic scope" value="Bacteria"/>
</dbReference>
<dbReference type="SMART" id="SM00858">
    <property type="entry name" value="SAF"/>
    <property type="match status" value="1"/>
</dbReference>